<evidence type="ECO:0000313" key="1">
    <source>
        <dbReference type="EMBL" id="TMS12147.1"/>
    </source>
</evidence>
<dbReference type="Proteomes" id="UP000793456">
    <property type="component" value="Chromosome XII"/>
</dbReference>
<accession>A0ACD3QYD4</accession>
<reference evidence="1" key="1">
    <citation type="submission" date="2018-11" db="EMBL/GenBank/DDBJ databases">
        <title>The sequence and de novo assembly of Larimichthys crocea genome using PacBio and Hi-C technologies.</title>
        <authorList>
            <person name="Xu P."/>
            <person name="Chen B."/>
            <person name="Zhou Z."/>
            <person name="Ke Q."/>
            <person name="Wu Y."/>
            <person name="Bai H."/>
            <person name="Pu F."/>
        </authorList>
    </citation>
    <scope>NUCLEOTIDE SEQUENCE</scope>
    <source>
        <tissue evidence="1">Muscle</tissue>
    </source>
</reference>
<evidence type="ECO:0000313" key="2">
    <source>
        <dbReference type="Proteomes" id="UP000793456"/>
    </source>
</evidence>
<comment type="caution">
    <text evidence="1">The sequence shown here is derived from an EMBL/GenBank/DDBJ whole genome shotgun (WGS) entry which is preliminary data.</text>
</comment>
<proteinExistence type="predicted"/>
<dbReference type="EMBL" id="CM011685">
    <property type="protein sequence ID" value="TMS12147.1"/>
    <property type="molecule type" value="Genomic_DNA"/>
</dbReference>
<name>A0ACD3QYD4_LARCR</name>
<gene>
    <name evidence="1" type="ORF">E3U43_017105</name>
</gene>
<organism evidence="1 2">
    <name type="scientific">Larimichthys crocea</name>
    <name type="common">Large yellow croaker</name>
    <name type="synonym">Pseudosciaena crocea</name>
    <dbReference type="NCBI Taxonomy" id="215358"/>
    <lineage>
        <taxon>Eukaryota</taxon>
        <taxon>Metazoa</taxon>
        <taxon>Chordata</taxon>
        <taxon>Craniata</taxon>
        <taxon>Vertebrata</taxon>
        <taxon>Euteleostomi</taxon>
        <taxon>Actinopterygii</taxon>
        <taxon>Neopterygii</taxon>
        <taxon>Teleostei</taxon>
        <taxon>Neoteleostei</taxon>
        <taxon>Acanthomorphata</taxon>
        <taxon>Eupercaria</taxon>
        <taxon>Sciaenidae</taxon>
        <taxon>Larimichthys</taxon>
    </lineage>
</organism>
<protein>
    <submittedName>
        <fullName evidence="1">Uncharacterized protein</fullName>
    </submittedName>
</protein>
<sequence>MEGEEVLQSSDVVEHEQIQKRTFTNWVNAQLSKRCPPSFVSDLFSELRDGSQLLDLLEVMSGQPMKRQRGRGLFQQRANIETALNFLKKKSIKLVNINISDIIDGRPSIILGLIWTIILHCHIEELAHTLSYSSCHSSLDSLSSLDSWSGSPVPASPVPASRASPLHRSFRVSAKKALLMWVRDQCKRVGCSVSVRDFRSSWRSGEAFLAILCSLRPQLVDLSLVQSRSNQENLEEAFQLAERELHIPRLLEPQDVDVKDPDEKSIMTYVAQFLQYSNDMPAPDDHLQVSPSERAQEVTCWLQQAYQELSESRTATENSSFAEKYQVFQNLAGSFTEQRRPVMTLLAAIRRRPELSQEQCALRTAWDRLEEELQRCKADLDSSLPSPFDSVIVWLQRAEAALTEEGGKEKDHADAAKKARGQQDTLKILIEQTSHYVNILDAYHNVDDSGNVIVPLEKFDEIKRRLTDIRVTSKYQGIKLEYQECRHTVLDLLGRISAKVQTWKAPYSSQETVLVLLQDWHETVERQGQLLILVDALQNLKQKANAYTSKAALGEDSQRAARQVKEAESEADSLTQAVTAVRGTMERVVSAWETYNSCITSLQTWLAQRIHSHGQSPAAGMQDMSEWTSCQAKLNEAGNLLIEVTESSTSLALSEQLSKVNMQWAECMKRTMFEVSSEPSVGPQCLQLVHSLTQEATWLLRQPLEVALVPLKANRQKLQLLSKKMADVDLSSLTSSPDFQTSHIEELQETLPQTLADAERSCGELQRAVSRLEGRLAELDRWSTEALDCHQHLKEKKHRGRSALETTAKVLISRGLQLQSQMVTEGQDLQDLVARVQKTSPLQHLSTSGMQDRISEAHSLCQEILGMFSPLGFLRHVETVHQTQRQPEAGLLVVARTKHLDQIGNVMLQTQDPTQVSPESPSQTAQQTTRGLQDWHVNTQDEPTIVISHVQIQMLPQPLKEPESHIHTPLAQTVKEDESLFKPHAQASSPVLSPVGPKSPKSPVLSKQTTSPVPDQEKESPSASQTSRTRGQPNTLQSNKKSPQRPAVVRGEVRLKARSMARSRLEKARFHLQGRIQQAIKLFSGKEISEPQAKRKQRALKILQPAILDEFLGAVEGLGAFCTEPQLQDLMLLSESVRKQWEDVRTEIAAFVPILWSKITEGKQSLSVVQCEAQTNAPHEATDQCDHDSLLQQKAVMDEAASVEERVESLQEVCEILTPRKSPCLATEQLKESDEAQETQPSDTCGRAGDFLQLRAQDVPTESEDDLTQRKKDLKPSHRAKEQPLKARLLDITESRQQTQTQIQAVVTGNTVESKHEAEWTVIAEADARPQEEQSLEQEVLERMSLGSAASFESDNFIIFTLKQETEALWFEFEVQHGQLSQRSHLMTTDDKGEVERDWIQLTQQWRSQQEMDNRLRSEMRKLSEEEERQGSDATSRSPLFLALHNSVHHLEQLRQRLEKVQSAVRDLDRFLATVREVEAEIPTLLANQDPSRQQNEADLEQERRSWQATMQQKLQTAAEQSDSVDSTLKAVGMTLAIDGATATCQDVVTSLSQKAVDVEKELMRVWKRERKAEPLPMGKEQIQELNLTEIRQTKTEDDSPQEQEYPTESRMEEESGTEAKISWLKGNNATKTHREKEVQTCKSEEDVLKAKDERRRRISQIKKEGEEKESLIQRRFALLVALREIMGAAEQLGLQEPSLPALQQRTRALTELESRLVGHMAELQHIQDACLQSGIPDVSHTREVEDVLDEATKAVAQRLEWCNVLTELLKRFQSIRGELNGTLQSAESTISEQASYMGRDNLQRLHTKVRDTKAELNGLGDGIEESAPSSHSSMKADALMDRWLDISERTDSHIENLHLSLTLWDGVLQLGAEVESWSANKLAAFAQSPSFQTEEDVRASQNEIQAQEENMERFHRRATEIQVLLQSSEPPLELQVVETQMRKKIEQLKEVVSEAEDVYRQTVAAKEHVTTRMAECFNSLQKIQDSLLTLSGSDVATVLAKLKDLLFELQTQDEQAESVFEDLRVLASIASSSSLQSLSEDGMQLQDKVRNTHQLLSAVGEDTERNIQALDRLQSESEHLEQWLQAVEVKAAKEQGLSLLQEEALQQRVRTEALAQLVSSLQSSTFQQSALVEESSRLLHRCNSFYANLLRGFTEKQSALTGDIEVSQTQSSVGDLKEVIDSPPVENLGIQSGGEQKAHSTQVRKYAQFLYMSER</sequence>
<keyword evidence="2" id="KW-1185">Reference proteome</keyword>